<dbReference type="AlphaFoldDB" id="A7TLR3"/>
<accession>A7TLR3</accession>
<proteinExistence type="inferred from homology"/>
<dbReference type="FunCoup" id="A7TLR3">
    <property type="interactions" value="32"/>
</dbReference>
<evidence type="ECO:0000256" key="1">
    <source>
        <dbReference type="ARBA" id="ARBA00004123"/>
    </source>
</evidence>
<evidence type="ECO:0000256" key="7">
    <source>
        <dbReference type="RuleBase" id="RU365071"/>
    </source>
</evidence>
<evidence type="ECO:0000256" key="8">
    <source>
        <dbReference type="SAM" id="MobiDB-lite"/>
    </source>
</evidence>
<dbReference type="GO" id="GO:0006310">
    <property type="term" value="P:DNA recombination"/>
    <property type="evidence" value="ECO:0007669"/>
    <property type="project" value="UniProtKB-UniRule"/>
</dbReference>
<dbReference type="InterPro" id="IPR014854">
    <property type="entry name" value="Nse4_C"/>
</dbReference>
<dbReference type="eggNOG" id="KOG2866">
    <property type="taxonomic scope" value="Eukaryota"/>
</dbReference>
<dbReference type="GO" id="GO:0019789">
    <property type="term" value="F:SUMO transferase activity"/>
    <property type="evidence" value="ECO:0007669"/>
    <property type="project" value="EnsemblFungi"/>
</dbReference>
<dbReference type="InterPro" id="IPR029225">
    <property type="entry name" value="Nse4_Nse3-bd"/>
</dbReference>
<dbReference type="STRING" id="436907.A7TLR3"/>
<gene>
    <name evidence="11" type="ORF">Kpol_526p8</name>
</gene>
<reference evidence="11 12" key="1">
    <citation type="journal article" date="2007" name="Proc. Natl. Acad. Sci. U.S.A.">
        <title>Independent sorting-out of thousands of duplicated gene pairs in two yeast species descended from a whole-genome duplication.</title>
        <authorList>
            <person name="Scannell D.R."/>
            <person name="Frank A.C."/>
            <person name="Conant G.C."/>
            <person name="Byrne K.P."/>
            <person name="Woolfit M."/>
            <person name="Wolfe K.H."/>
        </authorList>
    </citation>
    <scope>NUCLEOTIDE SEQUENCE [LARGE SCALE GENOMIC DNA]</scope>
    <source>
        <strain evidence="12">ATCC 22028 / DSM 70294 / BCRC 21397 / CBS 2163 / NBRC 10782 / NRRL Y-8283 / UCD 57-17</strain>
    </source>
</reference>
<evidence type="ECO:0000313" key="12">
    <source>
        <dbReference type="Proteomes" id="UP000000267"/>
    </source>
</evidence>
<evidence type="ECO:0000259" key="9">
    <source>
        <dbReference type="Pfam" id="PF08743"/>
    </source>
</evidence>
<dbReference type="InterPro" id="IPR027786">
    <property type="entry name" value="Nse4/EID"/>
</dbReference>
<organism evidence="12">
    <name type="scientific">Vanderwaltozyma polyspora (strain ATCC 22028 / DSM 70294 / BCRC 21397 / CBS 2163 / NBRC 10782 / NRRL Y-8283 / UCD 57-17)</name>
    <name type="common">Kluyveromyces polysporus</name>
    <dbReference type="NCBI Taxonomy" id="436907"/>
    <lineage>
        <taxon>Eukaryota</taxon>
        <taxon>Fungi</taxon>
        <taxon>Dikarya</taxon>
        <taxon>Ascomycota</taxon>
        <taxon>Saccharomycotina</taxon>
        <taxon>Saccharomycetes</taxon>
        <taxon>Saccharomycetales</taxon>
        <taxon>Saccharomycetaceae</taxon>
        <taxon>Vanderwaltozyma</taxon>
    </lineage>
</organism>
<dbReference type="RefSeq" id="XP_001644613.1">
    <property type="nucleotide sequence ID" value="XM_001644563.1"/>
</dbReference>
<dbReference type="PANTHER" id="PTHR16140">
    <property type="entry name" value="NON-STRUCTURAL MAINTENANCE OF CHROMOSOMES ELEMENT 4"/>
    <property type="match status" value="1"/>
</dbReference>
<sequence>MSGARRMNEDPEVGESRSSNKSRKKARLDSKRLENELIHEQQRSLLQEYRDVEVETMKNRVEMTKTGDINIAMHELDKANELYSKAKETSDNTIYAEDSKVMVNVSELAHLSVKNLKLGDTRGFINVNDILNGCKSFMLKDYFKQNDISEPVLKDLDGHDEEDDDNGDGVSSNNTANDKAALRVRNSANRHNFLAQFEKYDQFEQFNWFKMGMLYDSLSKNVQTTDHFFGPFSIEAKVRLYTQTNRDDGKVGKLATAEKVTKSASKSDDKGSTATNVQYCYTTLEKKSPFPTRISLFEFFLDPNSFAKSVENLFYTSFLIKEGKIVLEEDENNLPVIQIKEKLPSDRTQKNIESQQRRQASVNHIIFQLDKPTWSKLIKKFKVKKSYL</sequence>
<comment type="subunit">
    <text evidence="7">Component of the SMC5-SMC6 complex.</text>
</comment>
<dbReference type="OrthoDB" id="361242at2759"/>
<evidence type="ECO:0000259" key="10">
    <source>
        <dbReference type="Pfam" id="PF15412"/>
    </source>
</evidence>
<evidence type="ECO:0000256" key="4">
    <source>
        <dbReference type="ARBA" id="ARBA00023172"/>
    </source>
</evidence>
<comment type="function">
    <text evidence="7">Component of the SMC5-SMC6 complex, that promotes sister chromatid alignment after DNA damage and facilitates double-stranded DNA breaks (DSBs) repair via homologous recombination between sister chromatids.</text>
</comment>
<keyword evidence="4 7" id="KW-0233">DNA recombination</keyword>
<evidence type="ECO:0000256" key="6">
    <source>
        <dbReference type="ARBA" id="ARBA00023242"/>
    </source>
</evidence>
<evidence type="ECO:0000256" key="3">
    <source>
        <dbReference type="ARBA" id="ARBA00022763"/>
    </source>
</evidence>
<feature type="domain" description="Nse4/EID protein Nse3/MAGE-binding" evidence="10">
    <location>
        <begin position="98"/>
        <end position="165"/>
    </location>
</feature>
<evidence type="ECO:0000256" key="5">
    <source>
        <dbReference type="ARBA" id="ARBA00023204"/>
    </source>
</evidence>
<dbReference type="GO" id="GO:0030915">
    <property type="term" value="C:Smc5-Smc6 complex"/>
    <property type="evidence" value="ECO:0007669"/>
    <property type="project" value="UniProtKB-UniRule"/>
</dbReference>
<dbReference type="GeneID" id="5544967"/>
<comment type="similarity">
    <text evidence="2 7">Belongs to the NSE4 family.</text>
</comment>
<evidence type="ECO:0000313" key="11">
    <source>
        <dbReference type="EMBL" id="EDO16755.1"/>
    </source>
</evidence>
<keyword evidence="12" id="KW-1185">Reference proteome</keyword>
<evidence type="ECO:0000256" key="2">
    <source>
        <dbReference type="ARBA" id="ARBA00008997"/>
    </source>
</evidence>
<protein>
    <recommendedName>
        <fullName evidence="7">Non-structural maintenance of chromosomes element 4</fullName>
    </recommendedName>
</protein>
<dbReference type="PhylomeDB" id="A7TLR3"/>
<dbReference type="Pfam" id="PF08743">
    <property type="entry name" value="Nse4_C"/>
    <property type="match status" value="1"/>
</dbReference>
<dbReference type="GO" id="GO:0006281">
    <property type="term" value="P:DNA repair"/>
    <property type="evidence" value="ECO:0007669"/>
    <property type="project" value="UniProtKB-UniRule"/>
</dbReference>
<dbReference type="HOGENOM" id="CLU_041037_5_1_1"/>
<comment type="subcellular location">
    <subcellularLocation>
        <location evidence="1 7">Nucleus</location>
    </subcellularLocation>
</comment>
<feature type="domain" description="Non-structural maintenance of chromosome element 4 C-terminal" evidence="9">
    <location>
        <begin position="294"/>
        <end position="388"/>
    </location>
</feature>
<dbReference type="EMBL" id="DS480417">
    <property type="protein sequence ID" value="EDO16755.1"/>
    <property type="molecule type" value="Genomic_DNA"/>
</dbReference>
<dbReference type="InParanoid" id="A7TLR3"/>
<feature type="compositionally biased region" description="Acidic residues" evidence="8">
    <location>
        <begin position="158"/>
        <end position="167"/>
    </location>
</feature>
<dbReference type="KEGG" id="vpo:Kpol_526p8"/>
<feature type="region of interest" description="Disordered" evidence="8">
    <location>
        <begin position="1"/>
        <end position="33"/>
    </location>
</feature>
<keyword evidence="3 7" id="KW-0227">DNA damage</keyword>
<keyword evidence="6 7" id="KW-0539">Nucleus</keyword>
<dbReference type="OMA" id="IFQMDMP"/>
<dbReference type="PANTHER" id="PTHR16140:SF0">
    <property type="entry name" value="NON-STRUCTURAL MAINTENANCE OF CHROMOSOMES ELEMENT 4"/>
    <property type="match status" value="1"/>
</dbReference>
<feature type="region of interest" description="Disordered" evidence="8">
    <location>
        <begin position="154"/>
        <end position="181"/>
    </location>
</feature>
<name>A7TLR3_VANPO</name>
<dbReference type="GO" id="GO:0005634">
    <property type="term" value="C:nucleus"/>
    <property type="evidence" value="ECO:0007669"/>
    <property type="project" value="UniProtKB-SubCell"/>
</dbReference>
<dbReference type="Pfam" id="PF15412">
    <property type="entry name" value="Nse4-Nse3_bdg"/>
    <property type="match status" value="1"/>
</dbReference>
<dbReference type="Proteomes" id="UP000000267">
    <property type="component" value="Unassembled WGS sequence"/>
</dbReference>
<keyword evidence="5 7" id="KW-0234">DNA repair</keyword>